<dbReference type="InterPro" id="IPR027124">
    <property type="entry name" value="Swc5/CFDP1/2"/>
</dbReference>
<feature type="region of interest" description="Disordered" evidence="3">
    <location>
        <begin position="1"/>
        <end position="113"/>
    </location>
</feature>
<evidence type="ECO:0000256" key="2">
    <source>
        <dbReference type="ARBA" id="ARBA00019138"/>
    </source>
</evidence>
<comment type="similarity">
    <text evidence="1">Belongs to the SWC5 family.</text>
</comment>
<dbReference type="PROSITE" id="PS51279">
    <property type="entry name" value="BCNT_C"/>
    <property type="match status" value="1"/>
</dbReference>
<evidence type="ECO:0000313" key="5">
    <source>
        <dbReference type="EMBL" id="KAF2726125.1"/>
    </source>
</evidence>
<organism evidence="5 6">
    <name type="scientific">Polychaeton citri CBS 116435</name>
    <dbReference type="NCBI Taxonomy" id="1314669"/>
    <lineage>
        <taxon>Eukaryota</taxon>
        <taxon>Fungi</taxon>
        <taxon>Dikarya</taxon>
        <taxon>Ascomycota</taxon>
        <taxon>Pezizomycotina</taxon>
        <taxon>Dothideomycetes</taxon>
        <taxon>Dothideomycetidae</taxon>
        <taxon>Capnodiales</taxon>
        <taxon>Capnodiaceae</taxon>
        <taxon>Polychaeton</taxon>
    </lineage>
</organism>
<feature type="compositionally biased region" description="Basic and acidic residues" evidence="3">
    <location>
        <begin position="1"/>
        <end position="19"/>
    </location>
</feature>
<comment type="caution">
    <text evidence="5">The sequence shown here is derived from an EMBL/GenBank/DDBJ whole genome shotgun (WGS) entry which is preliminary data.</text>
</comment>
<evidence type="ECO:0000256" key="3">
    <source>
        <dbReference type="SAM" id="MobiDB-lite"/>
    </source>
</evidence>
<dbReference type="EMBL" id="MU003765">
    <property type="protein sequence ID" value="KAF2726125.1"/>
    <property type="molecule type" value="Genomic_DNA"/>
</dbReference>
<feature type="compositionally biased region" description="Acidic residues" evidence="3">
    <location>
        <begin position="34"/>
        <end position="47"/>
    </location>
</feature>
<proteinExistence type="inferred from homology"/>
<protein>
    <recommendedName>
        <fullName evidence="2">SWR1-complex protein 5</fullName>
    </recommendedName>
</protein>
<dbReference type="InterPro" id="IPR011421">
    <property type="entry name" value="BCNT-C"/>
</dbReference>
<feature type="domain" description="BCNT-C" evidence="4">
    <location>
        <begin position="268"/>
        <end position="352"/>
    </location>
</feature>
<dbReference type="Pfam" id="PF07572">
    <property type="entry name" value="BCNT"/>
    <property type="match status" value="1"/>
</dbReference>
<dbReference type="Proteomes" id="UP000799441">
    <property type="component" value="Unassembled WGS sequence"/>
</dbReference>
<feature type="region of interest" description="Disordered" evidence="3">
    <location>
        <begin position="146"/>
        <end position="173"/>
    </location>
</feature>
<dbReference type="OrthoDB" id="445677at2759"/>
<dbReference type="GO" id="GO:0000812">
    <property type="term" value="C:Swr1 complex"/>
    <property type="evidence" value="ECO:0007669"/>
    <property type="project" value="TreeGrafter"/>
</dbReference>
<feature type="compositionally biased region" description="Basic and acidic residues" evidence="3">
    <location>
        <begin position="157"/>
        <end position="173"/>
    </location>
</feature>
<gene>
    <name evidence="5" type="ORF">K431DRAFT_258817</name>
</gene>
<evidence type="ECO:0000313" key="6">
    <source>
        <dbReference type="Proteomes" id="UP000799441"/>
    </source>
</evidence>
<dbReference type="PANTHER" id="PTHR48407:SF1">
    <property type="entry name" value="CRANIOFACIAL DEVELOPMENT PROTEIN 1"/>
    <property type="match status" value="1"/>
</dbReference>
<dbReference type="AlphaFoldDB" id="A0A9P4QH14"/>
<evidence type="ECO:0000256" key="1">
    <source>
        <dbReference type="ARBA" id="ARBA00010465"/>
    </source>
</evidence>
<sequence length="352" mass="39626">MVPRPPRNEEPDIDDKNEYNEEADEDFNPTAAADSDEDASSSSEDEDTGKLARKDRPRKRRAEDLGQDLDSGDEATIQEQQARLKRGKKAKDEDARQEDEESAGEGGFVRTRAQRLVEYQRDRKRGAREGAVTVDVDALWAQLSAVPVGRPPPPREAITHNENRNTDSVERAGKENTALDGFITIKRQIEFAGEVEEVEERVPKSSKEAQAYLAEHPEADPEYEPASKGNVRVNDAGEELTRPLRRPSIFEPNPTAIVKGVDSSKLRLRAPSRVDVLMAERREETERRKKAEKMSTVGKSALDWKRYVAEEGLGEEMDKYQKGKGGYLEREDFLGRAQLAREVQGREARLKG</sequence>
<dbReference type="PANTHER" id="PTHR48407">
    <property type="entry name" value="CRANIOFACIAL DEVELOPMENT PROTEIN 1"/>
    <property type="match status" value="1"/>
</dbReference>
<reference evidence="5" key="1">
    <citation type="journal article" date="2020" name="Stud. Mycol.">
        <title>101 Dothideomycetes genomes: a test case for predicting lifestyles and emergence of pathogens.</title>
        <authorList>
            <person name="Haridas S."/>
            <person name="Albert R."/>
            <person name="Binder M."/>
            <person name="Bloem J."/>
            <person name="Labutti K."/>
            <person name="Salamov A."/>
            <person name="Andreopoulos B."/>
            <person name="Baker S."/>
            <person name="Barry K."/>
            <person name="Bills G."/>
            <person name="Bluhm B."/>
            <person name="Cannon C."/>
            <person name="Castanera R."/>
            <person name="Culley D."/>
            <person name="Daum C."/>
            <person name="Ezra D."/>
            <person name="Gonzalez J."/>
            <person name="Henrissat B."/>
            <person name="Kuo A."/>
            <person name="Liang C."/>
            <person name="Lipzen A."/>
            <person name="Lutzoni F."/>
            <person name="Magnuson J."/>
            <person name="Mondo S."/>
            <person name="Nolan M."/>
            <person name="Ohm R."/>
            <person name="Pangilinan J."/>
            <person name="Park H.-J."/>
            <person name="Ramirez L."/>
            <person name="Alfaro M."/>
            <person name="Sun H."/>
            <person name="Tritt A."/>
            <person name="Yoshinaga Y."/>
            <person name="Zwiers L.-H."/>
            <person name="Turgeon B."/>
            <person name="Goodwin S."/>
            <person name="Spatafora J."/>
            <person name="Crous P."/>
            <person name="Grigoriev I."/>
        </authorList>
    </citation>
    <scope>NUCLEOTIDE SEQUENCE</scope>
    <source>
        <strain evidence="5">CBS 116435</strain>
    </source>
</reference>
<evidence type="ECO:0000259" key="4">
    <source>
        <dbReference type="PROSITE" id="PS51279"/>
    </source>
</evidence>
<accession>A0A9P4QH14</accession>
<name>A0A9P4QH14_9PEZI</name>
<keyword evidence="6" id="KW-1185">Reference proteome</keyword>